<comment type="caution">
    <text evidence="4">The sequence shown here is derived from an EMBL/GenBank/DDBJ whole genome shotgun (WGS) entry which is preliminary data.</text>
</comment>
<feature type="region of interest" description="Disordered" evidence="2">
    <location>
        <begin position="1"/>
        <end position="20"/>
    </location>
</feature>
<feature type="domain" description="Thioesterase" evidence="3">
    <location>
        <begin position="67"/>
        <end position="139"/>
    </location>
</feature>
<keyword evidence="1" id="KW-0378">Hydrolase</keyword>
<accession>S7TXT4</accession>
<dbReference type="AlphaFoldDB" id="S7TXT4"/>
<dbReference type="Proteomes" id="UP000014977">
    <property type="component" value="Unassembled WGS sequence"/>
</dbReference>
<dbReference type="eggNOG" id="COG2050">
    <property type="taxonomic scope" value="Bacteria"/>
</dbReference>
<dbReference type="SUPFAM" id="SSF54637">
    <property type="entry name" value="Thioesterase/thiol ester dehydrase-isomerase"/>
    <property type="match status" value="1"/>
</dbReference>
<evidence type="ECO:0000259" key="3">
    <source>
        <dbReference type="Pfam" id="PF03061"/>
    </source>
</evidence>
<dbReference type="STRING" id="897.B2D07_08900"/>
<evidence type="ECO:0000256" key="1">
    <source>
        <dbReference type="ARBA" id="ARBA00022801"/>
    </source>
</evidence>
<protein>
    <submittedName>
        <fullName evidence="4">Phenylacetic acid degradation-related protein</fullName>
    </submittedName>
</protein>
<evidence type="ECO:0000256" key="2">
    <source>
        <dbReference type="SAM" id="MobiDB-lite"/>
    </source>
</evidence>
<name>S7TXT4_DESML</name>
<reference evidence="4 5" key="1">
    <citation type="journal article" date="2013" name="Genome Announc.">
        <title>Draft genome sequences for three mercury-methylating, sulfate-reducing bacteria.</title>
        <authorList>
            <person name="Brown S.D."/>
            <person name="Hurt R.A.Jr."/>
            <person name="Gilmour C.C."/>
            <person name="Elias D.A."/>
        </authorList>
    </citation>
    <scope>NUCLEOTIDE SEQUENCE [LARGE SCALE GENOMIC DNA]</scope>
    <source>
        <strain evidence="4 5">DSM 2059</strain>
    </source>
</reference>
<dbReference type="Gene3D" id="3.10.129.10">
    <property type="entry name" value="Hotdog Thioesterase"/>
    <property type="match status" value="1"/>
</dbReference>
<sequence length="289" mass="32369">MSDSNQELCPQKNRFEPIRSTGPHEIRLNQWISCAPFERFLNMNITSAAWGKAILSMPFGFDLAQGGGFMHGGALVSLADTAVVMALKSIVPPETPFVTASLETKFLRPVEKGTVTAKAEIHQIDGRKFRGEALVIDDEKQPVLAFSSIFKIMKRPDVDPVFIPELTPENVSQRLSMGETFVLNIVAAWCSDCTERQRPRLPAFIRRLATERMPLFQMTVQQEKMRFISTEHEKMTEYFGGHGYPRTVLILNGEVRSADNVEIVDEEELIRLADAFIAEAASAGQRLNP</sequence>
<dbReference type="InterPro" id="IPR029069">
    <property type="entry name" value="HotDog_dom_sf"/>
</dbReference>
<organism evidence="4 5">
    <name type="scientific">Desulfococcus multivorans DSM 2059</name>
    <dbReference type="NCBI Taxonomy" id="1121405"/>
    <lineage>
        <taxon>Bacteria</taxon>
        <taxon>Pseudomonadati</taxon>
        <taxon>Thermodesulfobacteriota</taxon>
        <taxon>Desulfobacteria</taxon>
        <taxon>Desulfobacterales</taxon>
        <taxon>Desulfococcaceae</taxon>
        <taxon>Desulfococcus</taxon>
    </lineage>
</organism>
<dbReference type="GO" id="GO:0016289">
    <property type="term" value="F:acyl-CoA hydrolase activity"/>
    <property type="evidence" value="ECO:0007669"/>
    <property type="project" value="UniProtKB-ARBA"/>
</dbReference>
<evidence type="ECO:0000313" key="5">
    <source>
        <dbReference type="Proteomes" id="UP000014977"/>
    </source>
</evidence>
<dbReference type="NCBIfam" id="TIGR00369">
    <property type="entry name" value="unchar_dom_1"/>
    <property type="match status" value="1"/>
</dbReference>
<proteinExistence type="predicted"/>
<dbReference type="InterPro" id="IPR006683">
    <property type="entry name" value="Thioestr_dom"/>
</dbReference>
<dbReference type="CDD" id="cd03443">
    <property type="entry name" value="PaaI_thioesterase"/>
    <property type="match status" value="1"/>
</dbReference>
<dbReference type="SUPFAM" id="SSF52833">
    <property type="entry name" value="Thioredoxin-like"/>
    <property type="match status" value="1"/>
</dbReference>
<dbReference type="RefSeq" id="WP_020876444.1">
    <property type="nucleotide sequence ID" value="NZ_FUWN01000002.1"/>
</dbReference>
<dbReference type="InterPro" id="IPR036249">
    <property type="entry name" value="Thioredoxin-like_sf"/>
</dbReference>
<evidence type="ECO:0000313" key="4">
    <source>
        <dbReference type="EMBL" id="EPR41580.1"/>
    </source>
</evidence>
<dbReference type="Pfam" id="PF03061">
    <property type="entry name" value="4HBT"/>
    <property type="match status" value="1"/>
</dbReference>
<dbReference type="eggNOG" id="COG0526">
    <property type="taxonomic scope" value="Bacteria"/>
</dbReference>
<dbReference type="OrthoDB" id="5472145at2"/>
<dbReference type="Gene3D" id="3.40.30.10">
    <property type="entry name" value="Glutaredoxin"/>
    <property type="match status" value="1"/>
</dbReference>
<dbReference type="InterPro" id="IPR003736">
    <property type="entry name" value="PAAI_dom"/>
</dbReference>
<gene>
    <name evidence="4" type="ORF">dsmv_2013</name>
</gene>
<keyword evidence="5" id="KW-1185">Reference proteome</keyword>
<dbReference type="EMBL" id="ATHJ01000074">
    <property type="protein sequence ID" value="EPR41580.1"/>
    <property type="molecule type" value="Genomic_DNA"/>
</dbReference>